<accession>A0A1I4N2W2</accession>
<sequence>MCQCKKCAYSDKTPIGRSCSKGVQFCTVSACKTCRLVMARCLAYEQETACTAFIANSKQARRLCKFCINFKGGKCLVLNKKVG</sequence>
<evidence type="ECO:0000313" key="1">
    <source>
        <dbReference type="EMBL" id="SFM09818.1"/>
    </source>
</evidence>
<organism evidence="1 2">
    <name type="scientific">Pelosinus propionicus DSM 13327</name>
    <dbReference type="NCBI Taxonomy" id="1123291"/>
    <lineage>
        <taxon>Bacteria</taxon>
        <taxon>Bacillati</taxon>
        <taxon>Bacillota</taxon>
        <taxon>Negativicutes</taxon>
        <taxon>Selenomonadales</taxon>
        <taxon>Sporomusaceae</taxon>
        <taxon>Pelosinus</taxon>
    </lineage>
</organism>
<name>A0A1I4N2W2_9FIRM</name>
<dbReference type="Proteomes" id="UP000199520">
    <property type="component" value="Unassembled WGS sequence"/>
</dbReference>
<evidence type="ECO:0000313" key="2">
    <source>
        <dbReference type="Proteomes" id="UP000199520"/>
    </source>
</evidence>
<keyword evidence="2" id="KW-1185">Reference proteome</keyword>
<gene>
    <name evidence="1" type="ORF">SAMN04490355_104068</name>
</gene>
<dbReference type="EMBL" id="FOTS01000040">
    <property type="protein sequence ID" value="SFM09818.1"/>
    <property type="molecule type" value="Genomic_DNA"/>
</dbReference>
<dbReference type="STRING" id="1123291.SAMN04490355_104068"/>
<reference evidence="2" key="1">
    <citation type="submission" date="2016-10" db="EMBL/GenBank/DDBJ databases">
        <authorList>
            <person name="Varghese N."/>
            <person name="Submissions S."/>
        </authorList>
    </citation>
    <scope>NUCLEOTIDE SEQUENCE [LARGE SCALE GENOMIC DNA]</scope>
    <source>
        <strain evidence="2">DSM 13327</strain>
    </source>
</reference>
<proteinExistence type="predicted"/>
<dbReference type="RefSeq" id="WP_090940909.1">
    <property type="nucleotide sequence ID" value="NZ_FOTS01000040.1"/>
</dbReference>
<dbReference type="AlphaFoldDB" id="A0A1I4N2W2"/>
<protein>
    <submittedName>
        <fullName evidence="1">Uncharacterized protein</fullName>
    </submittedName>
</protein>